<dbReference type="Proteomes" id="UP001497382">
    <property type="component" value="Unassembled WGS sequence"/>
</dbReference>
<dbReference type="EMBL" id="CAXIEN010000217">
    <property type="protein sequence ID" value="CAL1287414.1"/>
    <property type="molecule type" value="Genomic_DNA"/>
</dbReference>
<proteinExistence type="predicted"/>
<reference evidence="1 2" key="1">
    <citation type="submission" date="2024-04" db="EMBL/GenBank/DDBJ databases">
        <authorList>
            <person name="Rising A."/>
            <person name="Reimegard J."/>
            <person name="Sonavane S."/>
            <person name="Akerstrom W."/>
            <person name="Nylinder S."/>
            <person name="Hedman E."/>
            <person name="Kallberg Y."/>
        </authorList>
    </citation>
    <scope>NUCLEOTIDE SEQUENCE [LARGE SCALE GENOMIC DNA]</scope>
</reference>
<protein>
    <submittedName>
        <fullName evidence="1">Uncharacterized protein</fullName>
    </submittedName>
</protein>
<evidence type="ECO:0000313" key="1">
    <source>
        <dbReference type="EMBL" id="CAL1287414.1"/>
    </source>
</evidence>
<name>A0AAV2AVR0_9ARAC</name>
<evidence type="ECO:0000313" key="2">
    <source>
        <dbReference type="Proteomes" id="UP001497382"/>
    </source>
</evidence>
<sequence>MCIQVPNLIHVKFVPSHLD</sequence>
<organism evidence="1 2">
    <name type="scientific">Larinioides sclopetarius</name>
    <dbReference type="NCBI Taxonomy" id="280406"/>
    <lineage>
        <taxon>Eukaryota</taxon>
        <taxon>Metazoa</taxon>
        <taxon>Ecdysozoa</taxon>
        <taxon>Arthropoda</taxon>
        <taxon>Chelicerata</taxon>
        <taxon>Arachnida</taxon>
        <taxon>Araneae</taxon>
        <taxon>Araneomorphae</taxon>
        <taxon>Entelegynae</taxon>
        <taxon>Araneoidea</taxon>
        <taxon>Araneidae</taxon>
        <taxon>Larinioides</taxon>
    </lineage>
</organism>
<comment type="caution">
    <text evidence="1">The sequence shown here is derived from an EMBL/GenBank/DDBJ whole genome shotgun (WGS) entry which is preliminary data.</text>
</comment>
<accession>A0AAV2AVR0</accession>
<gene>
    <name evidence="1" type="ORF">LARSCL_LOCUS14817</name>
</gene>
<dbReference type="AlphaFoldDB" id="A0AAV2AVR0"/>
<keyword evidence="2" id="KW-1185">Reference proteome</keyword>